<feature type="compositionally biased region" description="Basic and acidic residues" evidence="1">
    <location>
        <begin position="227"/>
        <end position="247"/>
    </location>
</feature>
<gene>
    <name evidence="2" type="ORF">E8E12_009980</name>
</gene>
<dbReference type="EMBL" id="SWKV01000018">
    <property type="protein sequence ID" value="KAF3041986.1"/>
    <property type="molecule type" value="Genomic_DNA"/>
</dbReference>
<feature type="compositionally biased region" description="Low complexity" evidence="1">
    <location>
        <begin position="189"/>
        <end position="208"/>
    </location>
</feature>
<comment type="caution">
    <text evidence="2">The sequence shown here is derived from an EMBL/GenBank/DDBJ whole genome shotgun (WGS) entry which is preliminary data.</text>
</comment>
<evidence type="ECO:0000313" key="3">
    <source>
        <dbReference type="Proteomes" id="UP000758155"/>
    </source>
</evidence>
<evidence type="ECO:0000256" key="1">
    <source>
        <dbReference type="SAM" id="MobiDB-lite"/>
    </source>
</evidence>
<proteinExistence type="predicted"/>
<name>A0A9P5C3D1_9PLEO</name>
<keyword evidence="3" id="KW-1185">Reference proteome</keyword>
<protein>
    <submittedName>
        <fullName evidence="2">Uncharacterized protein</fullName>
    </submittedName>
</protein>
<feature type="region of interest" description="Disordered" evidence="1">
    <location>
        <begin position="186"/>
        <end position="263"/>
    </location>
</feature>
<organism evidence="2 3">
    <name type="scientific">Didymella heteroderae</name>
    <dbReference type="NCBI Taxonomy" id="1769908"/>
    <lineage>
        <taxon>Eukaryota</taxon>
        <taxon>Fungi</taxon>
        <taxon>Dikarya</taxon>
        <taxon>Ascomycota</taxon>
        <taxon>Pezizomycotina</taxon>
        <taxon>Dothideomycetes</taxon>
        <taxon>Pleosporomycetidae</taxon>
        <taxon>Pleosporales</taxon>
        <taxon>Pleosporineae</taxon>
        <taxon>Didymellaceae</taxon>
        <taxon>Didymella</taxon>
    </lineage>
</organism>
<reference evidence="2" key="1">
    <citation type="submission" date="2019-04" db="EMBL/GenBank/DDBJ databases">
        <title>Sequencing of skin fungus with MAO and IRED activity.</title>
        <authorList>
            <person name="Marsaioli A.J."/>
            <person name="Bonatto J.M.C."/>
            <person name="Reis Junior O."/>
        </authorList>
    </citation>
    <scope>NUCLEOTIDE SEQUENCE</scope>
    <source>
        <strain evidence="2">28M1</strain>
    </source>
</reference>
<sequence>MPSSRAPSTPQSKTVGARLIESGVDPVFVNHASKCRSISSRSSKDDRVSKGVIKKISASSQEQALAYFPNSQRFAKYLANYINSAPAKKFKSTNSIILYTKLVRQKRHNPLLNFPHIVLLLCLKTNKESNLHNICKDKGRRLKDCSLRLTVAVKRSIKIDPTQLSKEESAAPTLARKKLRRTLTRELRNATSSTSAPSSSTKNASKAPVAKEDKKNADNNLTAVIGKDSKEDSNFEMSRKGSNKADEEDKEVAVAASGSKVVN</sequence>
<accession>A0A9P5C3D1</accession>
<dbReference type="AlphaFoldDB" id="A0A9P5C3D1"/>
<dbReference type="Proteomes" id="UP000758155">
    <property type="component" value="Unassembled WGS sequence"/>
</dbReference>
<evidence type="ECO:0000313" key="2">
    <source>
        <dbReference type="EMBL" id="KAF3041986.1"/>
    </source>
</evidence>